<dbReference type="PRINTS" id="PR00080">
    <property type="entry name" value="SDRFAMILY"/>
</dbReference>
<evidence type="ECO:0000256" key="1">
    <source>
        <dbReference type="ARBA" id="ARBA00006484"/>
    </source>
</evidence>
<dbReference type="InterPro" id="IPR036291">
    <property type="entry name" value="NAD(P)-bd_dom_sf"/>
</dbReference>
<dbReference type="RefSeq" id="XP_040648238.1">
    <property type="nucleotide sequence ID" value="XM_040793383.1"/>
</dbReference>
<accession>A0A135LL46</accession>
<dbReference type="PANTHER" id="PTHR24321">
    <property type="entry name" value="DEHYDROGENASES, SHORT CHAIN"/>
    <property type="match status" value="1"/>
</dbReference>
<gene>
    <name evidence="4" type="ORF">PGRI_056700</name>
</gene>
<name>A0A135LL46_PENPA</name>
<proteinExistence type="inferred from homology"/>
<dbReference type="GO" id="GO:0016491">
    <property type="term" value="F:oxidoreductase activity"/>
    <property type="evidence" value="ECO:0007669"/>
    <property type="project" value="UniProtKB-KW"/>
</dbReference>
<protein>
    <submittedName>
        <fullName evidence="4">Short-chain dehydrogenase/reductase SDR</fullName>
    </submittedName>
</protein>
<dbReference type="Gene3D" id="3.40.50.720">
    <property type="entry name" value="NAD(P)-binding Rossmann-like Domain"/>
    <property type="match status" value="1"/>
</dbReference>
<comment type="similarity">
    <text evidence="1">Belongs to the short-chain dehydrogenases/reductases (SDR) family.</text>
</comment>
<dbReference type="GeneID" id="63708683"/>
<dbReference type="STRING" id="5078.A0A135LL46"/>
<dbReference type="OrthoDB" id="5840532at2759"/>
<reference evidence="4 5" key="1">
    <citation type="journal article" date="2016" name="BMC Genomics">
        <title>Genome sequencing and secondary metabolism of the postharvest pathogen Penicillium griseofulvum.</title>
        <authorList>
            <person name="Banani H."/>
            <person name="Marcet-Houben M."/>
            <person name="Ballester A.R."/>
            <person name="Abbruscato P."/>
            <person name="Gonzalez-Candelas L."/>
            <person name="Gabaldon T."/>
            <person name="Spadaro D."/>
        </authorList>
    </citation>
    <scope>NUCLEOTIDE SEQUENCE [LARGE SCALE GENOMIC DNA]</scope>
    <source>
        <strain evidence="4 5">PG3</strain>
    </source>
</reference>
<organism evidence="4 5">
    <name type="scientific">Penicillium patulum</name>
    <name type="common">Penicillium griseofulvum</name>
    <dbReference type="NCBI Taxonomy" id="5078"/>
    <lineage>
        <taxon>Eukaryota</taxon>
        <taxon>Fungi</taxon>
        <taxon>Dikarya</taxon>
        <taxon>Ascomycota</taxon>
        <taxon>Pezizomycotina</taxon>
        <taxon>Eurotiomycetes</taxon>
        <taxon>Eurotiomycetidae</taxon>
        <taxon>Eurotiales</taxon>
        <taxon>Aspergillaceae</taxon>
        <taxon>Penicillium</taxon>
    </lineage>
</organism>
<keyword evidence="5" id="KW-1185">Reference proteome</keyword>
<dbReference type="AlphaFoldDB" id="A0A135LL46"/>
<dbReference type="Pfam" id="PF13561">
    <property type="entry name" value="adh_short_C2"/>
    <property type="match status" value="1"/>
</dbReference>
<evidence type="ECO:0000256" key="2">
    <source>
        <dbReference type="ARBA" id="ARBA00022857"/>
    </source>
</evidence>
<keyword evidence="3" id="KW-0560">Oxidoreductase</keyword>
<sequence>MAAFNMFPGVAVITGAGGTGRLSTRNINIRHSRNTGIGAATTKAFAAAGCNQIAITDLNEKSLNQTAEAITSRYPDVRLLVKAGNVADDQFADSFIDAVVQDFGRVDYAVNCAGILGKSLPSTETSLEEFDRVNNINYRGCWLSSRAELRQMVKQSGLPSHDVNRPPQRGAVVNVASQLGIVSRPDAPAYCASKAAVIGMTRADAIDYSKDGIRVNCVCPGVIETPLVMEKPEVRDAIMPAVQTAPMKRMGQPAEVADAILFLCSTQASFVQGHAMVVDGGYITV</sequence>
<dbReference type="OMA" id="VWDTTMA"/>
<dbReference type="CDD" id="cd05233">
    <property type="entry name" value="SDR_c"/>
    <property type="match status" value="1"/>
</dbReference>
<dbReference type="SUPFAM" id="SSF51735">
    <property type="entry name" value="NAD(P)-binding Rossmann-fold domains"/>
    <property type="match status" value="1"/>
</dbReference>
<keyword evidence="2" id="KW-0521">NADP</keyword>
<dbReference type="EMBL" id="LHQR01000048">
    <property type="protein sequence ID" value="KXG49702.1"/>
    <property type="molecule type" value="Genomic_DNA"/>
</dbReference>
<evidence type="ECO:0000313" key="4">
    <source>
        <dbReference type="EMBL" id="KXG49702.1"/>
    </source>
</evidence>
<dbReference type="PRINTS" id="PR00081">
    <property type="entry name" value="GDHRDH"/>
</dbReference>
<dbReference type="InterPro" id="IPR002347">
    <property type="entry name" value="SDR_fam"/>
</dbReference>
<dbReference type="FunFam" id="3.40.50.720:FF:000084">
    <property type="entry name" value="Short-chain dehydrogenase reductase"/>
    <property type="match status" value="1"/>
</dbReference>
<evidence type="ECO:0000313" key="5">
    <source>
        <dbReference type="Proteomes" id="UP000070168"/>
    </source>
</evidence>
<comment type="caution">
    <text evidence="4">The sequence shown here is derived from an EMBL/GenBank/DDBJ whole genome shotgun (WGS) entry which is preliminary data.</text>
</comment>
<evidence type="ECO:0000256" key="3">
    <source>
        <dbReference type="ARBA" id="ARBA00023002"/>
    </source>
</evidence>
<dbReference type="PANTHER" id="PTHR24321:SF12">
    <property type="entry name" value="SHORT-CHAIN DEHYDROGENASE_REDUCTASE FAMILY, PUTATIVE (AFU_ORTHOLOGUE AFUA_5G14340)-RELATED"/>
    <property type="match status" value="1"/>
</dbReference>
<dbReference type="Proteomes" id="UP000070168">
    <property type="component" value="Unassembled WGS sequence"/>
</dbReference>